<evidence type="ECO:0000256" key="1">
    <source>
        <dbReference type="SAM" id="Coils"/>
    </source>
</evidence>
<dbReference type="Proteomes" id="UP000234323">
    <property type="component" value="Unassembled WGS sequence"/>
</dbReference>
<keyword evidence="1" id="KW-0175">Coiled coil</keyword>
<feature type="compositionally biased region" description="Basic residues" evidence="2">
    <location>
        <begin position="220"/>
        <end position="229"/>
    </location>
</feature>
<dbReference type="EMBL" id="LLXI01000213">
    <property type="protein sequence ID" value="PKY42713.1"/>
    <property type="molecule type" value="Genomic_DNA"/>
</dbReference>
<evidence type="ECO:0000256" key="2">
    <source>
        <dbReference type="SAM" id="MobiDB-lite"/>
    </source>
</evidence>
<feature type="transmembrane region" description="Helical" evidence="3">
    <location>
        <begin position="256"/>
        <end position="275"/>
    </location>
</feature>
<sequence length="279" mass="33014">MYERNGVPPSVSLTKANAKEEDEAELRKNVKRVVEDIVELLKDRAEVEKEPKAKRARVQEYLKRKIVLKKIVNVETCNAEINESNFTAEITLIKIFVAEAQGILDRINNIEQAVYDLYEDKRRIKNLLKELPTYDTLFKRETEGITNEFCKRCDKDENNNEVVELLREINFDFIRIIEQPSVILKGMNRAWEIVRGVYNANFNDLSNKKEGDQKKDLDKKMRRYSRNRKERRDREKDFKKEEEQMIKKVQKFCSCLVPPLILVTLAKIIFYTLYISRVS</sequence>
<accession>A0A2I1G7U4</accession>
<proteinExistence type="predicted"/>
<gene>
    <name evidence="4" type="ORF">RhiirA4_417693</name>
</gene>
<protein>
    <submittedName>
        <fullName evidence="4">Uncharacterized protein</fullName>
    </submittedName>
</protein>
<reference evidence="4 5" key="1">
    <citation type="submission" date="2015-10" db="EMBL/GenBank/DDBJ databases">
        <title>Genome analyses suggest a sexual origin of heterokaryosis in a supposedly ancient asexual fungus.</title>
        <authorList>
            <person name="Ropars J."/>
            <person name="Sedzielewska K."/>
            <person name="Noel J."/>
            <person name="Charron P."/>
            <person name="Farinelli L."/>
            <person name="Marton T."/>
            <person name="Kruger M."/>
            <person name="Pelin A."/>
            <person name="Brachmann A."/>
            <person name="Corradi N."/>
        </authorList>
    </citation>
    <scope>NUCLEOTIDE SEQUENCE [LARGE SCALE GENOMIC DNA]</scope>
    <source>
        <strain evidence="4 5">A4</strain>
    </source>
</reference>
<evidence type="ECO:0000313" key="4">
    <source>
        <dbReference type="EMBL" id="PKY42713.1"/>
    </source>
</evidence>
<feature type="compositionally biased region" description="Basic and acidic residues" evidence="2">
    <location>
        <begin position="209"/>
        <end position="219"/>
    </location>
</feature>
<keyword evidence="3" id="KW-0472">Membrane</keyword>
<keyword evidence="5" id="KW-1185">Reference proteome</keyword>
<comment type="caution">
    <text evidence="4">The sequence shown here is derived from an EMBL/GenBank/DDBJ whole genome shotgun (WGS) entry which is preliminary data.</text>
</comment>
<evidence type="ECO:0000313" key="5">
    <source>
        <dbReference type="Proteomes" id="UP000234323"/>
    </source>
</evidence>
<feature type="region of interest" description="Disordered" evidence="2">
    <location>
        <begin position="209"/>
        <end position="237"/>
    </location>
</feature>
<feature type="coiled-coil region" evidence="1">
    <location>
        <begin position="16"/>
        <end position="50"/>
    </location>
</feature>
<keyword evidence="3" id="KW-1133">Transmembrane helix</keyword>
<dbReference type="AlphaFoldDB" id="A0A2I1G7U4"/>
<organism evidence="4 5">
    <name type="scientific">Rhizophagus irregularis</name>
    <dbReference type="NCBI Taxonomy" id="588596"/>
    <lineage>
        <taxon>Eukaryota</taxon>
        <taxon>Fungi</taxon>
        <taxon>Fungi incertae sedis</taxon>
        <taxon>Mucoromycota</taxon>
        <taxon>Glomeromycotina</taxon>
        <taxon>Glomeromycetes</taxon>
        <taxon>Glomerales</taxon>
        <taxon>Glomeraceae</taxon>
        <taxon>Rhizophagus</taxon>
    </lineage>
</organism>
<dbReference type="VEuPathDB" id="FungiDB:RhiirA1_491185"/>
<evidence type="ECO:0000256" key="3">
    <source>
        <dbReference type="SAM" id="Phobius"/>
    </source>
</evidence>
<keyword evidence="3" id="KW-0812">Transmembrane</keyword>
<name>A0A2I1G7U4_9GLOM</name>